<feature type="transmembrane region" description="Helical" evidence="2">
    <location>
        <begin position="91"/>
        <end position="113"/>
    </location>
</feature>
<evidence type="ECO:0000313" key="4">
    <source>
        <dbReference type="EMBL" id="MBB5225237.1"/>
    </source>
</evidence>
<accession>A0A7W8G7L0</accession>
<evidence type="ECO:0000256" key="2">
    <source>
        <dbReference type="SAM" id="Phobius"/>
    </source>
</evidence>
<evidence type="ECO:0000256" key="3">
    <source>
        <dbReference type="SAM" id="SignalP"/>
    </source>
</evidence>
<feature type="chain" id="PRO_5030609357" evidence="3">
    <location>
        <begin position="25"/>
        <end position="180"/>
    </location>
</feature>
<dbReference type="Proteomes" id="UP000518887">
    <property type="component" value="Unassembled WGS sequence"/>
</dbReference>
<feature type="compositionally biased region" description="Basic and acidic residues" evidence="1">
    <location>
        <begin position="135"/>
        <end position="145"/>
    </location>
</feature>
<protein>
    <submittedName>
        <fullName evidence="4">Uncharacterized protein</fullName>
    </submittedName>
</protein>
<reference evidence="4 5" key="1">
    <citation type="submission" date="2020-08" db="EMBL/GenBank/DDBJ databases">
        <title>Genomic Encyclopedia of Type Strains, Phase IV (KMG-IV): sequencing the most valuable type-strain genomes for metagenomic binning, comparative biology and taxonomic classification.</title>
        <authorList>
            <person name="Goeker M."/>
        </authorList>
    </citation>
    <scope>NUCLEOTIDE SEQUENCE [LARGE SCALE GENOMIC DNA]</scope>
    <source>
        <strain evidence="4 5">DSM 103462</strain>
    </source>
</reference>
<gene>
    <name evidence="4" type="ORF">HNP76_000581</name>
</gene>
<name>A0A7W8G7L0_9SPIR</name>
<comment type="caution">
    <text evidence="4">The sequence shown here is derived from an EMBL/GenBank/DDBJ whole genome shotgun (WGS) entry which is preliminary data.</text>
</comment>
<feature type="region of interest" description="Disordered" evidence="1">
    <location>
        <begin position="127"/>
        <end position="180"/>
    </location>
</feature>
<keyword evidence="2" id="KW-1133">Transmembrane helix</keyword>
<dbReference type="AlphaFoldDB" id="A0A7W8G7L0"/>
<evidence type="ECO:0000313" key="5">
    <source>
        <dbReference type="Proteomes" id="UP000518887"/>
    </source>
</evidence>
<dbReference type="EMBL" id="JACHFQ010000002">
    <property type="protein sequence ID" value="MBB5225237.1"/>
    <property type="molecule type" value="Genomic_DNA"/>
</dbReference>
<feature type="compositionally biased region" description="Basic and acidic residues" evidence="1">
    <location>
        <begin position="153"/>
        <end position="163"/>
    </location>
</feature>
<keyword evidence="2" id="KW-0812">Transmembrane</keyword>
<dbReference type="RefSeq" id="WP_184657324.1">
    <property type="nucleotide sequence ID" value="NZ_CP031518.1"/>
</dbReference>
<proteinExistence type="predicted"/>
<feature type="signal peptide" evidence="3">
    <location>
        <begin position="1"/>
        <end position="24"/>
    </location>
</feature>
<keyword evidence="5" id="KW-1185">Reference proteome</keyword>
<evidence type="ECO:0000256" key="1">
    <source>
        <dbReference type="SAM" id="MobiDB-lite"/>
    </source>
</evidence>
<keyword evidence="3" id="KW-0732">Signal</keyword>
<sequence length="180" mass="20906">MKKFLLCLISIFLFFSFLPQSLFAAESTKYDDINFPQWTKDLRRTEIITFGSLPFVTLWTTVGYSLYQYGEFRNPLDKSTDSFTEDDQWKIIKISAATCVGLGLTDLAINLIARTKKESRLRKLREMQPYTVTPAKDRKPPKMHEDESDQEAEERLKHEKEMEESPLAESFIEGVESAIF</sequence>
<keyword evidence="2" id="KW-0472">Membrane</keyword>
<organism evidence="4 5">
    <name type="scientific">Treponema ruminis</name>
    <dbReference type="NCBI Taxonomy" id="744515"/>
    <lineage>
        <taxon>Bacteria</taxon>
        <taxon>Pseudomonadati</taxon>
        <taxon>Spirochaetota</taxon>
        <taxon>Spirochaetia</taxon>
        <taxon>Spirochaetales</taxon>
        <taxon>Treponemataceae</taxon>
        <taxon>Treponema</taxon>
    </lineage>
</organism>